<dbReference type="Pfam" id="PF11915">
    <property type="entry name" value="DUF3433"/>
    <property type="match status" value="1"/>
</dbReference>
<keyword evidence="2" id="KW-0812">Transmembrane</keyword>
<dbReference type="EMBL" id="ML213603">
    <property type="protein sequence ID" value="TFK38446.1"/>
    <property type="molecule type" value="Genomic_DNA"/>
</dbReference>
<proteinExistence type="predicted"/>
<dbReference type="Proteomes" id="UP000308652">
    <property type="component" value="Unassembled WGS sequence"/>
</dbReference>
<evidence type="ECO:0000313" key="3">
    <source>
        <dbReference type="EMBL" id="TFK38446.1"/>
    </source>
</evidence>
<feature type="compositionally biased region" description="Polar residues" evidence="1">
    <location>
        <begin position="9"/>
        <end position="25"/>
    </location>
</feature>
<gene>
    <name evidence="3" type="ORF">BDQ12DRAFT_605866</name>
</gene>
<evidence type="ECO:0000313" key="4">
    <source>
        <dbReference type="Proteomes" id="UP000308652"/>
    </source>
</evidence>
<keyword evidence="2" id="KW-0472">Membrane</keyword>
<accession>A0A5C3M274</accession>
<keyword evidence="4" id="KW-1185">Reference proteome</keyword>
<organism evidence="3 4">
    <name type="scientific">Crucibulum laeve</name>
    <dbReference type="NCBI Taxonomy" id="68775"/>
    <lineage>
        <taxon>Eukaryota</taxon>
        <taxon>Fungi</taxon>
        <taxon>Dikarya</taxon>
        <taxon>Basidiomycota</taxon>
        <taxon>Agaricomycotina</taxon>
        <taxon>Agaricomycetes</taxon>
        <taxon>Agaricomycetidae</taxon>
        <taxon>Agaricales</taxon>
        <taxon>Agaricineae</taxon>
        <taxon>Nidulariaceae</taxon>
        <taxon>Crucibulum</taxon>
    </lineage>
</organism>
<feature type="transmembrane region" description="Helical" evidence="2">
    <location>
        <begin position="92"/>
        <end position="115"/>
    </location>
</feature>
<feature type="transmembrane region" description="Helical" evidence="2">
    <location>
        <begin position="144"/>
        <end position="164"/>
    </location>
</feature>
<sequence length="641" mass="69362">MATLKDTESTAFSPSYDSHRFSQNSRRFRESTHLIPSPGTEGRKVKRYNPWILSLPVVIGTPLLMLAMGIGLEVAVNLSVKFGGFKVPSVNVFGTVSGQFLSSFIPTLLIIPAAFTWRELDWNLRLFQPYVLLQKGNASAEEALLLDYVLIFWSSITASITYIFQPLGRLLYLFIYKLSHRSPISWVHISDSASSTDRRYDGTVTSIKSIGLDPNVQDLTAFVAAAGFAEAAVFHHLPDPPFITGGWATAEFVFPTNVGLNGSMTVNTTGIQTSTNCANPAAPPSLQAITGSLTFNLSSKSTEGCTSSVLIDPSTALQQYGVLPAQCSSTPPNLDITFLPVMFWFVVLLYNNQLEAKTVFCSPSIKAFNVTASASLNDGSLTAVTKLSDYTPPNNVTGGELAGKAFNGVVFDNSTNPFIQARATATNSGVPGAVFRFASQLPNGPQSTFDLPNGFLDITSTVYTQHLSITAKSIYFVNFNNTLPADMISILPRLWIDPLPAHALAFFLFSIGFLGVFLHIINRRQREKLLLAAPPGSIASIVALTARSGFGDLLLPYDNALTLEKKLDGLKFRLDRRTGAILAEDDGPEGVVVGRDDAMLSLLGKDRQSTPMQAGSSTDLAYQTAVGYPPHQGPLRTPYDT</sequence>
<keyword evidence="2" id="KW-1133">Transmembrane helix</keyword>
<dbReference type="AlphaFoldDB" id="A0A5C3M274"/>
<dbReference type="OrthoDB" id="3248909at2759"/>
<dbReference type="PANTHER" id="PTHR37544:SF3">
    <property type="entry name" value="SPRAY"/>
    <property type="match status" value="1"/>
</dbReference>
<evidence type="ECO:0000256" key="1">
    <source>
        <dbReference type="SAM" id="MobiDB-lite"/>
    </source>
</evidence>
<feature type="transmembrane region" description="Helical" evidence="2">
    <location>
        <begin position="51"/>
        <end position="72"/>
    </location>
</feature>
<feature type="transmembrane region" description="Helical" evidence="2">
    <location>
        <begin position="499"/>
        <end position="521"/>
    </location>
</feature>
<feature type="region of interest" description="Disordered" evidence="1">
    <location>
        <begin position="1"/>
        <end position="41"/>
    </location>
</feature>
<protein>
    <submittedName>
        <fullName evidence="3">Uncharacterized protein</fullName>
    </submittedName>
</protein>
<name>A0A5C3M274_9AGAR</name>
<dbReference type="InterPro" id="IPR021840">
    <property type="entry name" value="DUF3433"/>
</dbReference>
<dbReference type="PANTHER" id="PTHR37544">
    <property type="entry name" value="SPRAY-RELATED"/>
    <property type="match status" value="1"/>
</dbReference>
<evidence type="ECO:0000256" key="2">
    <source>
        <dbReference type="SAM" id="Phobius"/>
    </source>
</evidence>
<dbReference type="STRING" id="68775.A0A5C3M274"/>
<reference evidence="3 4" key="1">
    <citation type="journal article" date="2019" name="Nat. Ecol. Evol.">
        <title>Megaphylogeny resolves global patterns of mushroom evolution.</title>
        <authorList>
            <person name="Varga T."/>
            <person name="Krizsan K."/>
            <person name="Foldi C."/>
            <person name="Dima B."/>
            <person name="Sanchez-Garcia M."/>
            <person name="Sanchez-Ramirez S."/>
            <person name="Szollosi G.J."/>
            <person name="Szarkandi J.G."/>
            <person name="Papp V."/>
            <person name="Albert L."/>
            <person name="Andreopoulos W."/>
            <person name="Angelini C."/>
            <person name="Antonin V."/>
            <person name="Barry K.W."/>
            <person name="Bougher N.L."/>
            <person name="Buchanan P."/>
            <person name="Buyck B."/>
            <person name="Bense V."/>
            <person name="Catcheside P."/>
            <person name="Chovatia M."/>
            <person name="Cooper J."/>
            <person name="Damon W."/>
            <person name="Desjardin D."/>
            <person name="Finy P."/>
            <person name="Geml J."/>
            <person name="Haridas S."/>
            <person name="Hughes K."/>
            <person name="Justo A."/>
            <person name="Karasinski D."/>
            <person name="Kautmanova I."/>
            <person name="Kiss B."/>
            <person name="Kocsube S."/>
            <person name="Kotiranta H."/>
            <person name="LaButti K.M."/>
            <person name="Lechner B.E."/>
            <person name="Liimatainen K."/>
            <person name="Lipzen A."/>
            <person name="Lukacs Z."/>
            <person name="Mihaltcheva S."/>
            <person name="Morgado L.N."/>
            <person name="Niskanen T."/>
            <person name="Noordeloos M.E."/>
            <person name="Ohm R.A."/>
            <person name="Ortiz-Santana B."/>
            <person name="Ovrebo C."/>
            <person name="Racz N."/>
            <person name="Riley R."/>
            <person name="Savchenko A."/>
            <person name="Shiryaev A."/>
            <person name="Soop K."/>
            <person name="Spirin V."/>
            <person name="Szebenyi C."/>
            <person name="Tomsovsky M."/>
            <person name="Tulloss R.E."/>
            <person name="Uehling J."/>
            <person name="Grigoriev I.V."/>
            <person name="Vagvolgyi C."/>
            <person name="Papp T."/>
            <person name="Martin F.M."/>
            <person name="Miettinen O."/>
            <person name="Hibbett D.S."/>
            <person name="Nagy L.G."/>
        </authorList>
    </citation>
    <scope>NUCLEOTIDE SEQUENCE [LARGE SCALE GENOMIC DNA]</scope>
    <source>
        <strain evidence="3 4">CBS 166.37</strain>
    </source>
</reference>